<reference evidence="1 2" key="1">
    <citation type="journal article" date="2021" name="Front. Microbiol.">
        <title>Comprehensive Comparative Genomics and Phenotyping of Methylobacterium Species.</title>
        <authorList>
            <person name="Alessa O."/>
            <person name="Ogura Y."/>
            <person name="Fujitani Y."/>
            <person name="Takami H."/>
            <person name="Hayashi T."/>
            <person name="Sahin N."/>
            <person name="Tani A."/>
        </authorList>
    </citation>
    <scope>NUCLEOTIDE SEQUENCE [LARGE SCALE GENOMIC DNA]</scope>
    <source>
        <strain evidence="1 2">DSM 23679</strain>
    </source>
</reference>
<dbReference type="Proteomes" id="UP001055117">
    <property type="component" value="Unassembled WGS sequence"/>
</dbReference>
<sequence>MKPELSSPDDAFAPLRDAASAVARNFGLAADVQQISPEHWQRVLAAVEDRMRLRGIKMPEDWRDELADQMGRFDVAAASRDVVAS</sequence>
<gene>
    <name evidence="1" type="ORF">AFCDBAGC_1835</name>
</gene>
<comment type="caution">
    <text evidence="1">The sequence shown here is derived from an EMBL/GenBank/DDBJ whole genome shotgun (WGS) entry which is preliminary data.</text>
</comment>
<evidence type="ECO:0000313" key="2">
    <source>
        <dbReference type="Proteomes" id="UP001055117"/>
    </source>
</evidence>
<proteinExistence type="predicted"/>
<evidence type="ECO:0000313" key="1">
    <source>
        <dbReference type="EMBL" id="GJD43973.1"/>
    </source>
</evidence>
<organism evidence="1 2">
    <name type="scientific">Methylobacterium cerastii</name>
    <dbReference type="NCBI Taxonomy" id="932741"/>
    <lineage>
        <taxon>Bacteria</taxon>
        <taxon>Pseudomonadati</taxon>
        <taxon>Pseudomonadota</taxon>
        <taxon>Alphaproteobacteria</taxon>
        <taxon>Hyphomicrobiales</taxon>
        <taxon>Methylobacteriaceae</taxon>
        <taxon>Methylobacterium</taxon>
    </lineage>
</organism>
<keyword evidence="2" id="KW-1185">Reference proteome</keyword>
<name>A0ABQ4QFI0_9HYPH</name>
<dbReference type="EMBL" id="BPQG01000026">
    <property type="protein sequence ID" value="GJD43973.1"/>
    <property type="molecule type" value="Genomic_DNA"/>
</dbReference>
<dbReference type="RefSeq" id="WP_238272019.1">
    <property type="nucleotide sequence ID" value="NZ_BPQG01000026.1"/>
</dbReference>
<protein>
    <submittedName>
        <fullName evidence="1">Uncharacterized protein</fullName>
    </submittedName>
</protein>
<accession>A0ABQ4QFI0</accession>